<sequence length="371" mass="42867">MFRENTKHLQSNLFGVVNRVSKSLQQKIDNSAETTFYRLIFSRIDERLFEGLYSEETSRPNAAINAMVSALLLMKLRNWTYEELFENMQFHVLVRIALGLNDLETMPFCMATLFNFQNRLNDHFIKTGENLFEQVFDGLTAQQLKELKVKANICRTDSLMVASNIRFYSRLQLLVELILRIYRVLTDSDQALYRQQFERYLGKSSGQYIYALKSVDLESELLKVGELYHWIDRQIKPLYADQQVFQVFERIYQEHFTIVSDLSACTAQADRVQVRPPAELHSACVQSPDDLDAAYREKNGRPIRGHVISVVETATPENEINLITDVVLKPANTDDSTILNGRLDNIKEKTPEIEELHFDGGYGSESNVEKK</sequence>
<proteinExistence type="predicted"/>
<evidence type="ECO:0000313" key="2">
    <source>
        <dbReference type="EMBL" id="HDR50318.1"/>
    </source>
</evidence>
<dbReference type="InterPro" id="IPR008490">
    <property type="entry name" value="Transposase_InsH_N"/>
</dbReference>
<reference evidence="2" key="1">
    <citation type="journal article" date="2020" name="mSystems">
        <title>Genome- and Community-Level Interaction Insights into Carbon Utilization and Element Cycling Functions of Hydrothermarchaeota in Hydrothermal Sediment.</title>
        <authorList>
            <person name="Zhou Z."/>
            <person name="Liu Y."/>
            <person name="Xu W."/>
            <person name="Pan J."/>
            <person name="Luo Z.H."/>
            <person name="Li M."/>
        </authorList>
    </citation>
    <scope>NUCLEOTIDE SEQUENCE [LARGE SCALE GENOMIC DNA]</scope>
    <source>
        <strain evidence="2">SpSt-1217</strain>
    </source>
</reference>
<organism evidence="2">
    <name type="scientific">Mariniphaga anaerophila</name>
    <dbReference type="NCBI Taxonomy" id="1484053"/>
    <lineage>
        <taxon>Bacteria</taxon>
        <taxon>Pseudomonadati</taxon>
        <taxon>Bacteroidota</taxon>
        <taxon>Bacteroidia</taxon>
        <taxon>Marinilabiliales</taxon>
        <taxon>Prolixibacteraceae</taxon>
        <taxon>Mariniphaga</taxon>
    </lineage>
</organism>
<dbReference type="Proteomes" id="UP000886047">
    <property type="component" value="Unassembled WGS sequence"/>
</dbReference>
<accession>A0A831PP86</accession>
<dbReference type="AlphaFoldDB" id="A0A831PP86"/>
<name>A0A831PP86_9BACT</name>
<dbReference type="EMBL" id="DSDK01000097">
    <property type="protein sequence ID" value="HDR50318.1"/>
    <property type="molecule type" value="Genomic_DNA"/>
</dbReference>
<protein>
    <recommendedName>
        <fullName evidence="1">Transposase InsH N-terminal domain-containing protein</fullName>
    </recommendedName>
</protein>
<evidence type="ECO:0000259" key="1">
    <source>
        <dbReference type="Pfam" id="PF05598"/>
    </source>
</evidence>
<dbReference type="Pfam" id="PF05598">
    <property type="entry name" value="DUF772"/>
    <property type="match status" value="1"/>
</dbReference>
<gene>
    <name evidence="2" type="ORF">ENN90_01670</name>
</gene>
<comment type="caution">
    <text evidence="2">The sequence shown here is derived from an EMBL/GenBank/DDBJ whole genome shotgun (WGS) entry which is preliminary data.</text>
</comment>
<feature type="domain" description="Transposase InsH N-terminal" evidence="1">
    <location>
        <begin position="33"/>
        <end position="118"/>
    </location>
</feature>